<organism evidence="8 9">
    <name type="scientific">Orlajensenia flava</name>
    <dbReference type="NCBI Taxonomy" id="2565934"/>
    <lineage>
        <taxon>Bacteria</taxon>
        <taxon>Bacillati</taxon>
        <taxon>Actinomycetota</taxon>
        <taxon>Actinomycetes</taxon>
        <taxon>Micrococcales</taxon>
        <taxon>Microbacteriaceae</taxon>
        <taxon>Orlajensenia</taxon>
    </lineage>
</organism>
<evidence type="ECO:0000256" key="5">
    <source>
        <dbReference type="ARBA" id="ARBA00023136"/>
    </source>
</evidence>
<proteinExistence type="inferred from homology"/>
<feature type="transmembrane region" description="Helical" evidence="6">
    <location>
        <begin position="252"/>
        <end position="272"/>
    </location>
</feature>
<evidence type="ECO:0000256" key="6">
    <source>
        <dbReference type="SAM" id="Phobius"/>
    </source>
</evidence>
<feature type="domain" description="EamA" evidence="7">
    <location>
        <begin position="152"/>
        <end position="294"/>
    </location>
</feature>
<feature type="transmembrane region" description="Helical" evidence="6">
    <location>
        <begin position="182"/>
        <end position="208"/>
    </location>
</feature>
<feature type="transmembrane region" description="Helical" evidence="6">
    <location>
        <begin position="96"/>
        <end position="116"/>
    </location>
</feature>
<dbReference type="PANTHER" id="PTHR32322">
    <property type="entry name" value="INNER MEMBRANE TRANSPORTER"/>
    <property type="match status" value="1"/>
</dbReference>
<evidence type="ECO:0000256" key="3">
    <source>
        <dbReference type="ARBA" id="ARBA00022692"/>
    </source>
</evidence>
<comment type="similarity">
    <text evidence="2">Belongs to the EamA transporter family.</text>
</comment>
<keyword evidence="9" id="KW-1185">Reference proteome</keyword>
<sequence length="317" mass="32005">MSRASSGLLLAITSTITFALSGAFVKPLLESGWTPGSAVIARVLIAGVVLSPFAAVALRGRWRTIWTGRRRIIGFGLIPVAATQLAYFAAIARIPIGMALLIEYLAPVLLVLLAWARTRSVPPAVVIVGSVLALGGLVLVIGPGVAGPIDLLGVLFAATAAIGLAAYFLIAAMPDDGVPPVALAASGLLLGGVALLALGLVGIVPLGATFGTVDLLGATVAWWIPLGVVALLATAVAYATGIAATTRLGSRLASFVGLLEVAFAALFAWILLGEALSPLQLLGGVLIIAGIAFVRAERGADAVSPESERVTTSAEPA</sequence>
<dbReference type="AlphaFoldDB" id="A0A4V3WSR4"/>
<keyword evidence="4 6" id="KW-1133">Transmembrane helix</keyword>
<dbReference type="Proteomes" id="UP000307380">
    <property type="component" value="Unassembled WGS sequence"/>
</dbReference>
<dbReference type="EMBL" id="SSSN01000015">
    <property type="protein sequence ID" value="THG29177.1"/>
    <property type="molecule type" value="Genomic_DNA"/>
</dbReference>
<feature type="transmembrane region" description="Helical" evidence="6">
    <location>
        <begin position="123"/>
        <end position="145"/>
    </location>
</feature>
<evidence type="ECO:0000313" key="9">
    <source>
        <dbReference type="Proteomes" id="UP000307380"/>
    </source>
</evidence>
<reference evidence="8 9" key="1">
    <citation type="submission" date="2019-04" db="EMBL/GenBank/DDBJ databases">
        <authorList>
            <person name="Jiang L."/>
        </authorList>
    </citation>
    <scope>NUCLEOTIDE SEQUENCE [LARGE SCALE GENOMIC DNA]</scope>
    <source>
        <strain evidence="8 9">YIM 131861</strain>
    </source>
</reference>
<evidence type="ECO:0000256" key="2">
    <source>
        <dbReference type="ARBA" id="ARBA00007362"/>
    </source>
</evidence>
<keyword evidence="5 6" id="KW-0472">Membrane</keyword>
<dbReference type="GO" id="GO:0016020">
    <property type="term" value="C:membrane"/>
    <property type="evidence" value="ECO:0007669"/>
    <property type="project" value="UniProtKB-SubCell"/>
</dbReference>
<dbReference type="InterPro" id="IPR037185">
    <property type="entry name" value="EmrE-like"/>
</dbReference>
<evidence type="ECO:0000259" key="7">
    <source>
        <dbReference type="Pfam" id="PF00892"/>
    </source>
</evidence>
<evidence type="ECO:0000313" key="8">
    <source>
        <dbReference type="EMBL" id="THG29177.1"/>
    </source>
</evidence>
<feature type="transmembrane region" description="Helical" evidence="6">
    <location>
        <begin position="278"/>
        <end position="296"/>
    </location>
</feature>
<protein>
    <submittedName>
        <fullName evidence="8">DMT family transporter</fullName>
    </submittedName>
</protein>
<comment type="caution">
    <text evidence="8">The sequence shown here is derived from an EMBL/GenBank/DDBJ whole genome shotgun (WGS) entry which is preliminary data.</text>
</comment>
<accession>A0A4V3WSR4</accession>
<dbReference type="PANTHER" id="PTHR32322:SF2">
    <property type="entry name" value="EAMA DOMAIN-CONTAINING PROTEIN"/>
    <property type="match status" value="1"/>
</dbReference>
<evidence type="ECO:0000256" key="1">
    <source>
        <dbReference type="ARBA" id="ARBA00004141"/>
    </source>
</evidence>
<dbReference type="Pfam" id="PF00892">
    <property type="entry name" value="EamA"/>
    <property type="match status" value="2"/>
</dbReference>
<feature type="transmembrane region" description="Helical" evidence="6">
    <location>
        <begin position="39"/>
        <end position="60"/>
    </location>
</feature>
<gene>
    <name evidence="8" type="ORF">E6C70_15875</name>
</gene>
<feature type="domain" description="EamA" evidence="7">
    <location>
        <begin position="6"/>
        <end position="141"/>
    </location>
</feature>
<feature type="transmembrane region" description="Helical" evidence="6">
    <location>
        <begin position="72"/>
        <end position="90"/>
    </location>
</feature>
<dbReference type="OrthoDB" id="154915at2"/>
<dbReference type="SUPFAM" id="SSF103481">
    <property type="entry name" value="Multidrug resistance efflux transporter EmrE"/>
    <property type="match status" value="2"/>
</dbReference>
<name>A0A4V3WSR4_9MICO</name>
<feature type="transmembrane region" description="Helical" evidence="6">
    <location>
        <begin position="220"/>
        <end position="240"/>
    </location>
</feature>
<keyword evidence="3 6" id="KW-0812">Transmembrane</keyword>
<evidence type="ECO:0000256" key="4">
    <source>
        <dbReference type="ARBA" id="ARBA00022989"/>
    </source>
</evidence>
<dbReference type="InterPro" id="IPR050638">
    <property type="entry name" value="AA-Vitamin_Transporters"/>
</dbReference>
<feature type="transmembrane region" description="Helical" evidence="6">
    <location>
        <begin position="151"/>
        <end position="170"/>
    </location>
</feature>
<dbReference type="InterPro" id="IPR000620">
    <property type="entry name" value="EamA_dom"/>
</dbReference>
<comment type="subcellular location">
    <subcellularLocation>
        <location evidence="1">Membrane</location>
        <topology evidence="1">Multi-pass membrane protein</topology>
    </subcellularLocation>
</comment>